<name>A0A3Q8SAY8_9BACL</name>
<dbReference type="Pfam" id="PF12670">
    <property type="entry name" value="DUF3792"/>
    <property type="match status" value="1"/>
</dbReference>
<sequence length="131" mass="14289">MDFFRRLASIRLSHPTLSGIWYAFLWMMVGALVLSLLLQSGSLEEHKLTWPIYTVHAAALLFGGFTSGKRAGQKGWYQGSLTGLFYGILILVISLLALDNSPGLSDLTLLLPAVLIGALGGMFGVNLHRKK</sequence>
<keyword evidence="1" id="KW-0812">Transmembrane</keyword>
<feature type="transmembrane region" description="Helical" evidence="1">
    <location>
        <begin position="50"/>
        <end position="68"/>
    </location>
</feature>
<reference evidence="2 3" key="1">
    <citation type="submission" date="2018-11" db="EMBL/GenBank/DDBJ databases">
        <title>Genome sequencing of Paenibacillus lentus DSM25539(T).</title>
        <authorList>
            <person name="Kook J.-K."/>
            <person name="Park S.-N."/>
            <person name="Lim Y.K."/>
        </authorList>
    </citation>
    <scope>NUCLEOTIDE SEQUENCE [LARGE SCALE GENOMIC DNA]</scope>
    <source>
        <strain evidence="2 3">DSM 25539</strain>
    </source>
</reference>
<dbReference type="KEGG" id="plen:EIM92_10545"/>
<dbReference type="RefSeq" id="WP_125082591.1">
    <property type="nucleotide sequence ID" value="NZ_CP034248.1"/>
</dbReference>
<keyword evidence="1" id="KW-1133">Transmembrane helix</keyword>
<feature type="transmembrane region" description="Helical" evidence="1">
    <location>
        <begin position="109"/>
        <end position="127"/>
    </location>
</feature>
<gene>
    <name evidence="2" type="ORF">EIM92_10545</name>
</gene>
<evidence type="ECO:0000256" key="1">
    <source>
        <dbReference type="SAM" id="Phobius"/>
    </source>
</evidence>
<organism evidence="2 3">
    <name type="scientific">Paenibacillus lentus</name>
    <dbReference type="NCBI Taxonomy" id="1338368"/>
    <lineage>
        <taxon>Bacteria</taxon>
        <taxon>Bacillati</taxon>
        <taxon>Bacillota</taxon>
        <taxon>Bacilli</taxon>
        <taxon>Bacillales</taxon>
        <taxon>Paenibacillaceae</taxon>
        <taxon>Paenibacillus</taxon>
    </lineage>
</organism>
<keyword evidence="1" id="KW-0472">Membrane</keyword>
<accession>A0A3Q8SAY8</accession>
<dbReference type="EMBL" id="CP034248">
    <property type="protein sequence ID" value="AZK46535.1"/>
    <property type="molecule type" value="Genomic_DNA"/>
</dbReference>
<dbReference type="InterPro" id="IPR023804">
    <property type="entry name" value="DUF3792_TM"/>
</dbReference>
<feature type="transmembrane region" description="Helical" evidence="1">
    <location>
        <begin position="20"/>
        <end position="38"/>
    </location>
</feature>
<keyword evidence="3" id="KW-1185">Reference proteome</keyword>
<evidence type="ECO:0000313" key="3">
    <source>
        <dbReference type="Proteomes" id="UP000273145"/>
    </source>
</evidence>
<dbReference type="AlphaFoldDB" id="A0A3Q8SAY8"/>
<dbReference type="OrthoDB" id="2381657at2"/>
<dbReference type="NCBIfam" id="TIGR04086">
    <property type="entry name" value="TIGR04086_membr"/>
    <property type="match status" value="1"/>
</dbReference>
<evidence type="ECO:0000313" key="2">
    <source>
        <dbReference type="EMBL" id="AZK46535.1"/>
    </source>
</evidence>
<proteinExistence type="predicted"/>
<dbReference type="Proteomes" id="UP000273145">
    <property type="component" value="Chromosome"/>
</dbReference>
<feature type="transmembrane region" description="Helical" evidence="1">
    <location>
        <begin position="75"/>
        <end position="97"/>
    </location>
</feature>
<protein>
    <submittedName>
        <fullName evidence="2">TIGR04086 family membrane protein</fullName>
    </submittedName>
</protein>